<dbReference type="SUPFAM" id="SSF53335">
    <property type="entry name" value="S-adenosyl-L-methionine-dependent methyltransferases"/>
    <property type="match status" value="1"/>
</dbReference>
<name>A0A0H3AAJ7_NITV4</name>
<dbReference type="Pfam" id="PF13578">
    <property type="entry name" value="Methyltransf_24"/>
    <property type="match status" value="1"/>
</dbReference>
<dbReference type="EMBL" id="CP000527">
    <property type="protein sequence ID" value="ABM29638.1"/>
    <property type="molecule type" value="Genomic_DNA"/>
</dbReference>
<dbReference type="AlphaFoldDB" id="A0A0H3AAJ7"/>
<gene>
    <name evidence="1" type="ordered locus">Dvul_2626</name>
</gene>
<reference evidence="2" key="1">
    <citation type="journal article" date="2009" name="Environ. Microbiol.">
        <title>Contribution of mobile genetic elements to Desulfovibrio vulgaris genome plasticity.</title>
        <authorList>
            <person name="Walker C.B."/>
            <person name="Stolyar S."/>
            <person name="Chivian D."/>
            <person name="Pinel N."/>
            <person name="Gabster J.A."/>
            <person name="Dehal P.S."/>
            <person name="He Z."/>
            <person name="Yang Z.K."/>
            <person name="Yen H.C."/>
            <person name="Zhou J."/>
            <person name="Wall J.D."/>
            <person name="Hazen T.C."/>
            <person name="Arkin A.P."/>
            <person name="Stahl D.A."/>
        </authorList>
    </citation>
    <scope>NUCLEOTIDE SEQUENCE [LARGE SCALE GENOMIC DNA]</scope>
    <source>
        <strain evidence="2">DP4</strain>
    </source>
</reference>
<proteinExistence type="predicted"/>
<dbReference type="Gene3D" id="3.40.50.150">
    <property type="entry name" value="Vaccinia Virus protein VP39"/>
    <property type="match status" value="1"/>
</dbReference>
<dbReference type="RefSeq" id="WP_011792982.1">
    <property type="nucleotide sequence ID" value="NC_008751.1"/>
</dbReference>
<dbReference type="Proteomes" id="UP000009173">
    <property type="component" value="Chromosome"/>
</dbReference>
<evidence type="ECO:0000313" key="1">
    <source>
        <dbReference type="EMBL" id="ABM29638.1"/>
    </source>
</evidence>
<protein>
    <recommendedName>
        <fullName evidence="3">Class I SAM-dependent methyltransferase</fullName>
    </recommendedName>
</protein>
<evidence type="ECO:0008006" key="3">
    <source>
        <dbReference type="Google" id="ProtNLM"/>
    </source>
</evidence>
<sequence>MEQGFDALDFTRLELMRNAEVTRLAEADYLEREILPGLGLNGEKLHQFPAHLHAFCGQGLRSWQYPNQFGRYLATIARFPVQTYVEIGVRHGGTFVVTLEYLRRFNPLVRGLGIDIFRSPALEAYREHNPRAAFLQVDSRSERFRRLVDDYPVIDLAFIDGDHSFDAVRSDFALLHGKARLIGFHDIVNDDAPGCPEAWQSIRFEHARDYVFMEFTEQYFDTVRHNGMTFLGIGLAIRRDTLPAARA</sequence>
<dbReference type="InterPro" id="IPR029063">
    <property type="entry name" value="SAM-dependent_MTases_sf"/>
</dbReference>
<dbReference type="HOGENOM" id="CLU_1076335_0_0_7"/>
<evidence type="ECO:0000313" key="2">
    <source>
        <dbReference type="Proteomes" id="UP000009173"/>
    </source>
</evidence>
<accession>A0A0H3AAJ7</accession>
<dbReference type="KEGG" id="dvl:Dvul_2626"/>
<organism evidence="1 2">
    <name type="scientific">Nitratidesulfovibrio vulgaris (strain DP4)</name>
    <name type="common">Desulfovibrio vulgaris</name>
    <dbReference type="NCBI Taxonomy" id="391774"/>
    <lineage>
        <taxon>Bacteria</taxon>
        <taxon>Pseudomonadati</taxon>
        <taxon>Thermodesulfobacteriota</taxon>
        <taxon>Desulfovibrionia</taxon>
        <taxon>Desulfovibrionales</taxon>
        <taxon>Desulfovibrionaceae</taxon>
        <taxon>Nitratidesulfovibrio</taxon>
    </lineage>
</organism>